<organism evidence="1 2">
    <name type="scientific">Caldilinea aerophila (strain DSM 14535 / JCM 11387 / NBRC 104270 / STL-6-O1)</name>
    <dbReference type="NCBI Taxonomy" id="926550"/>
    <lineage>
        <taxon>Bacteria</taxon>
        <taxon>Bacillati</taxon>
        <taxon>Chloroflexota</taxon>
        <taxon>Caldilineae</taxon>
        <taxon>Caldilineales</taxon>
        <taxon>Caldilineaceae</taxon>
        <taxon>Caldilinea</taxon>
    </lineage>
</organism>
<reference evidence="1 2" key="1">
    <citation type="submission" date="2012-02" db="EMBL/GenBank/DDBJ databases">
        <title>Complete genome sequence of Caldilinea aerophila DSM 14535 (= NBRC 102666).</title>
        <authorList>
            <person name="Oguchi A."/>
            <person name="Hosoyama A."/>
            <person name="Sekine M."/>
            <person name="Fukai R."/>
            <person name="Kato Y."/>
            <person name="Nakamura S."/>
            <person name="Hanada S."/>
            <person name="Yamazaki S."/>
            <person name="Fujita N."/>
        </authorList>
    </citation>
    <scope>NUCLEOTIDE SEQUENCE [LARGE SCALE GENOMIC DNA]</scope>
    <source>
        <strain evidence="2">DSM 14535 / JCM 11387 / NBRC 104270 / STL-6-O1</strain>
    </source>
</reference>
<dbReference type="EMBL" id="AP012337">
    <property type="protein sequence ID" value="BAM01945.1"/>
    <property type="molecule type" value="Genomic_DNA"/>
</dbReference>
<protein>
    <recommendedName>
        <fullName evidence="3">Exo-alpha-sialidase</fullName>
    </recommendedName>
</protein>
<dbReference type="RefSeq" id="WP_014435165.1">
    <property type="nucleotide sequence ID" value="NC_017079.1"/>
</dbReference>
<dbReference type="InterPro" id="IPR036278">
    <property type="entry name" value="Sialidase_sf"/>
</dbReference>
<evidence type="ECO:0008006" key="3">
    <source>
        <dbReference type="Google" id="ProtNLM"/>
    </source>
</evidence>
<name>I0I9K7_CALAS</name>
<evidence type="ECO:0000313" key="2">
    <source>
        <dbReference type="Proteomes" id="UP000007880"/>
    </source>
</evidence>
<dbReference type="OrthoDB" id="135439at2"/>
<dbReference type="HOGENOM" id="CLU_337626_0_0_0"/>
<dbReference type="STRING" id="926550.CLDAP_39050"/>
<evidence type="ECO:0000313" key="1">
    <source>
        <dbReference type="EMBL" id="BAM01945.1"/>
    </source>
</evidence>
<dbReference type="AlphaFoldDB" id="I0I9K7"/>
<proteinExistence type="predicted"/>
<dbReference type="SUPFAM" id="SSF50939">
    <property type="entry name" value="Sialidases"/>
    <property type="match status" value="3"/>
</dbReference>
<dbReference type="eggNOG" id="ENOG502ZRS3">
    <property type="taxonomic scope" value="Bacteria"/>
</dbReference>
<sequence>MRWKWLLAFITFVVFAWWQRQSLSAAPLVQGLLPVWGAPTPVTVDDWPSLQSEPSIALAGERTLVAWIDARNAAPDLYTALWQEGQAIVEARATNLTPHFDVEHLFGAAATVEANGRAFAVFADDQQVRLVRYNPATNRWSAPIQVTQGLDDWIAVARFPQIVGDGAGDLVIVWEDFRNLDWRDDWRHSKGSDIYVARCNGVAMTCDAVNIKLNSDDGRADQRRPRIARRGPQVAVVWEDHRDYGAEAPQVYFALSNDGGRTWGPNVRVSRPSATSGRLDSATRPAVAFAADGSLFAVWEHHAGAATAPADIYAARWNGSGWDAPQRVDAAPSRVRSLAPVIAGGAAGLFVAWQDYRNGSSNPDIYAARWNGSGWEEQPVMRASGMQIAPALAAEGEHVRLVWQDARNGDHDVYMASWQGANWSQGMPINSAAERSPYQMAPSLANFNGTTHLVFLDNRKGYNELWSSALPLGATTWTSPIRLPTWGNAGHIASHGAHIAVDNAGRIHAVWSEYLWPYGRHILYSVYEGGRWSDPKRLSGEEDDGRERYRPAIAVRNGVVAVVWNEFRWDGQAWTQLYATWNAGAGWAPPEAVLPGAIVERWALPTTIALSDNQIFVAWDAWEGNGRGRLMMARRNLQGGGWSYTQISPTVNSDWCFQQYPQMRSDTAGRLHVVWSGCALRHPPDEWPHDSYIFYATSSDGGITFSEPLRVGLTIAQDDEEYHNNTVSRPTLAVGPDSEVMVLYPSRVEGSWNFYAALIRNGVVVTVQRLGEPTTNWAAEGDYEGRWYEGDSAGAIVYDALQQRYIAVFPTRSNGRSPTLVAVMTEGVSLDLSQKIYLPAVRK</sequence>
<gene>
    <name evidence="1" type="ordered locus">CLDAP_39050</name>
</gene>
<keyword evidence="2" id="KW-1185">Reference proteome</keyword>
<accession>I0I9K7</accession>
<dbReference type="Proteomes" id="UP000007880">
    <property type="component" value="Chromosome"/>
</dbReference>
<dbReference type="KEGG" id="cap:CLDAP_39050"/>